<dbReference type="InterPro" id="IPR002110">
    <property type="entry name" value="Ankyrin_rpt"/>
</dbReference>
<evidence type="ECO:0000256" key="10">
    <source>
        <dbReference type="PROSITE-ProRule" id="PRU00023"/>
    </source>
</evidence>
<keyword evidence="10" id="KW-0040">ANK repeat</keyword>
<name>A0AAV1XAD2_LUPLU</name>
<dbReference type="GO" id="GO:0003677">
    <property type="term" value="F:DNA binding"/>
    <property type="evidence" value="ECO:0007669"/>
    <property type="project" value="UniProtKB-KW"/>
</dbReference>
<feature type="compositionally biased region" description="Basic residues" evidence="12">
    <location>
        <begin position="153"/>
        <end position="163"/>
    </location>
</feature>
<organism evidence="14 15">
    <name type="scientific">Lupinus luteus</name>
    <name type="common">European yellow lupine</name>
    <dbReference type="NCBI Taxonomy" id="3873"/>
    <lineage>
        <taxon>Eukaryota</taxon>
        <taxon>Viridiplantae</taxon>
        <taxon>Streptophyta</taxon>
        <taxon>Embryophyta</taxon>
        <taxon>Tracheophyta</taxon>
        <taxon>Spermatophyta</taxon>
        <taxon>Magnoliopsida</taxon>
        <taxon>eudicotyledons</taxon>
        <taxon>Gunneridae</taxon>
        <taxon>Pentapetalae</taxon>
        <taxon>rosids</taxon>
        <taxon>fabids</taxon>
        <taxon>Fabales</taxon>
        <taxon>Fabaceae</taxon>
        <taxon>Papilionoideae</taxon>
        <taxon>50 kb inversion clade</taxon>
        <taxon>genistoids sensu lato</taxon>
        <taxon>core genistoids</taxon>
        <taxon>Genisteae</taxon>
        <taxon>Lupinus</taxon>
    </lineage>
</organism>
<keyword evidence="9" id="KW-0539">Nucleus</keyword>
<dbReference type="EMBL" id="CAXHTB010000013">
    <property type="protein sequence ID" value="CAL0318558.1"/>
    <property type="molecule type" value="Genomic_DNA"/>
</dbReference>
<dbReference type="InterPro" id="IPR044817">
    <property type="entry name" value="SBP-like"/>
</dbReference>
<dbReference type="GO" id="GO:0008270">
    <property type="term" value="F:zinc ion binding"/>
    <property type="evidence" value="ECO:0007669"/>
    <property type="project" value="UniProtKB-KW"/>
</dbReference>
<evidence type="ECO:0000256" key="7">
    <source>
        <dbReference type="ARBA" id="ARBA00023125"/>
    </source>
</evidence>
<keyword evidence="5" id="KW-0862">Zinc</keyword>
<evidence type="ECO:0000313" key="15">
    <source>
        <dbReference type="Proteomes" id="UP001497480"/>
    </source>
</evidence>
<dbReference type="InterPro" id="IPR004333">
    <property type="entry name" value="SBP_dom"/>
</dbReference>
<reference evidence="14 15" key="1">
    <citation type="submission" date="2024-03" db="EMBL/GenBank/DDBJ databases">
        <authorList>
            <person name="Martinez-Hernandez J."/>
        </authorList>
    </citation>
    <scope>NUCLEOTIDE SEQUENCE [LARGE SCALE GENOMIC DNA]</scope>
</reference>
<keyword evidence="15" id="KW-1185">Reference proteome</keyword>
<evidence type="ECO:0000256" key="2">
    <source>
        <dbReference type="ARBA" id="ARBA00004413"/>
    </source>
</evidence>
<sequence length="1026" mass="114268">MHNTKKRDLSHDLFQTQTTNQAWNPKAWSWDSVNFLSKPLTQNNNKEVGDETVLELNLGRGEPDPMVVRPNKKVRSGSPSSATTSYPTCQVDNCREDLSSAKDYHRRHKVCEFHSKASKAVLSNQLQRFCQQCSRFHPLSEFDEGKRSCRRRLAGHNRRRRKTQHEDVTTVTSRPENATAGNMEIYSLLTAIAPSQGKFEELSKIGSQVPQDKDHLVQILNRLALPADLASKLLNVGNFNGNAQTSSCDHDKLNQSTAPLTKDLLAGLSTTLSTSAPDATASPSQNCSQSSDSEKSRTSAEQIVGANLQTRRPTLEFTSVGGERSSGSSQSPVKDSDCPEVRVNSPLQLFSCSPEDECLPKMVSSQKYFSSDSSNPAEERSLSSSPPVMEKQFNLQGVTRGLNPESFSIRREINANKEARQSLSCNISLHLSNGSNSRFQPGSLQSVPSQPGSLQSVPFQPGSLQSVPFQPGYASSSSDHSPPSLNSDAQDRTGRIMFKLFDKDPSHFPGTLRTQIYNWLSSRPSDLESHIRPGCVVLSVYAAMSSAAWEQLEENFLQRVHSLLQKSNSDFWRNGRFLVHSGSRLASHKDGKIRLCKPWRTWRTPEVISVSPLAIVSGQETSISLKGRNLSTPGTKIHCTGTGRYTSEEVIGSAYHGNTYDKIKLSAFKVQNASGILGRCFIEVENGFKGDSFPVIIADSTICKELRPLESEFDSEEEACDAISDEHENDYGRPRSREEALHFLNELGWLFQRERFSNAHEVQDYSLDRFKFVLTFAVERNCCMLVKTLLDVLVDRHLEGESLSTSSVNMLNAIQLLNRAVKRKYRNMVDLLICYSIPLKNETSRRYVFPPNVGGQDGITPLHLAACTSNSEGVIDSLTNDPQEIGLKSWESLVDANGQTPHAYAKMRNNNFYNVLVARKRSDKQRGQVSLTMDNEVEQSSLRIELRQKQGNQLKRGQNSCAKCVMAEIHSYRKIPASRGFIQRPFIHSMLAVAAVCVCVCLFMRGAPSIGSVGPFRWEKMDYGTL</sequence>
<evidence type="ECO:0000256" key="12">
    <source>
        <dbReference type="SAM" id="MobiDB-lite"/>
    </source>
</evidence>
<comment type="caution">
    <text evidence="14">The sequence shown here is derived from an EMBL/GenBank/DDBJ whole genome shotgun (WGS) entry which is preliminary data.</text>
</comment>
<proteinExistence type="predicted"/>
<evidence type="ECO:0000256" key="1">
    <source>
        <dbReference type="ARBA" id="ARBA00004123"/>
    </source>
</evidence>
<dbReference type="PANTHER" id="PTHR31251:SF219">
    <property type="entry name" value="TRANSCRIPTION FACTOR SBP FAMILY-RELATED"/>
    <property type="match status" value="1"/>
</dbReference>
<keyword evidence="7" id="KW-0238">DNA-binding</keyword>
<evidence type="ECO:0000256" key="6">
    <source>
        <dbReference type="ARBA" id="ARBA00023015"/>
    </source>
</evidence>
<dbReference type="PANTHER" id="PTHR31251">
    <property type="entry name" value="SQUAMOSA PROMOTER-BINDING-LIKE PROTEIN 4"/>
    <property type="match status" value="1"/>
</dbReference>
<feature type="repeat" description="ANK" evidence="10">
    <location>
        <begin position="857"/>
        <end position="890"/>
    </location>
</feature>
<evidence type="ECO:0000256" key="3">
    <source>
        <dbReference type="ARBA" id="ARBA00022723"/>
    </source>
</evidence>
<dbReference type="GO" id="GO:0005634">
    <property type="term" value="C:nucleus"/>
    <property type="evidence" value="ECO:0007669"/>
    <property type="project" value="UniProtKB-SubCell"/>
</dbReference>
<dbReference type="SUPFAM" id="SSF103612">
    <property type="entry name" value="SBT domain"/>
    <property type="match status" value="1"/>
</dbReference>
<evidence type="ECO:0000256" key="4">
    <source>
        <dbReference type="ARBA" id="ARBA00022771"/>
    </source>
</evidence>
<keyword evidence="8" id="KW-0804">Transcription</keyword>
<dbReference type="Proteomes" id="UP001497480">
    <property type="component" value="Unassembled WGS sequence"/>
</dbReference>
<dbReference type="InterPro" id="IPR036893">
    <property type="entry name" value="SBP_sf"/>
</dbReference>
<feature type="region of interest" description="Disordered" evidence="12">
    <location>
        <begin position="437"/>
        <end position="489"/>
    </location>
</feature>
<evidence type="ECO:0000256" key="9">
    <source>
        <dbReference type="ARBA" id="ARBA00023242"/>
    </source>
</evidence>
<protein>
    <recommendedName>
        <fullName evidence="13">SBP-type domain-containing protein</fullName>
    </recommendedName>
</protein>
<feature type="compositionally biased region" description="Polar residues" evidence="12">
    <location>
        <begin position="367"/>
        <end position="386"/>
    </location>
</feature>
<feature type="compositionally biased region" description="Low complexity" evidence="12">
    <location>
        <begin position="274"/>
        <end position="291"/>
    </location>
</feature>
<feature type="compositionally biased region" description="Low complexity" evidence="12">
    <location>
        <begin position="475"/>
        <end position="488"/>
    </location>
</feature>
<dbReference type="Gene3D" id="4.10.1100.10">
    <property type="entry name" value="Transcription factor, SBP-box domain"/>
    <property type="match status" value="1"/>
</dbReference>
<dbReference type="SUPFAM" id="SSF48403">
    <property type="entry name" value="Ankyrin repeat"/>
    <property type="match status" value="1"/>
</dbReference>
<keyword evidence="3" id="KW-0479">Metal-binding</keyword>
<keyword evidence="4 11" id="KW-0863">Zinc-finger</keyword>
<dbReference type="Pfam" id="PF26102">
    <property type="entry name" value="Ig_SPL7"/>
    <property type="match status" value="1"/>
</dbReference>
<dbReference type="Pfam" id="PF03110">
    <property type="entry name" value="SBP"/>
    <property type="match status" value="1"/>
</dbReference>
<evidence type="ECO:0000256" key="5">
    <source>
        <dbReference type="ARBA" id="ARBA00022833"/>
    </source>
</evidence>
<dbReference type="FunFam" id="4.10.1100.10:FF:000001">
    <property type="entry name" value="Squamosa promoter-binding-like protein 14"/>
    <property type="match status" value="1"/>
</dbReference>
<keyword evidence="6" id="KW-0805">Transcription regulation</keyword>
<feature type="region of interest" description="Disordered" evidence="12">
    <location>
        <begin position="367"/>
        <end position="388"/>
    </location>
</feature>
<accession>A0AAV1XAD2</accession>
<feature type="domain" description="SBP-type" evidence="13">
    <location>
        <begin position="86"/>
        <end position="163"/>
    </location>
</feature>
<dbReference type="PROSITE" id="PS51141">
    <property type="entry name" value="ZF_SBP"/>
    <property type="match status" value="1"/>
</dbReference>
<dbReference type="GO" id="GO:0005886">
    <property type="term" value="C:plasma membrane"/>
    <property type="evidence" value="ECO:0007669"/>
    <property type="project" value="UniProtKB-SubCell"/>
</dbReference>
<dbReference type="Gene3D" id="1.25.40.20">
    <property type="entry name" value="Ankyrin repeat-containing domain"/>
    <property type="match status" value="1"/>
</dbReference>
<evidence type="ECO:0000256" key="11">
    <source>
        <dbReference type="PROSITE-ProRule" id="PRU00470"/>
    </source>
</evidence>
<feature type="compositionally biased region" description="Polar residues" evidence="12">
    <location>
        <begin position="437"/>
        <end position="468"/>
    </location>
</feature>
<evidence type="ECO:0000256" key="8">
    <source>
        <dbReference type="ARBA" id="ARBA00023163"/>
    </source>
</evidence>
<comment type="subcellular location">
    <subcellularLocation>
        <location evidence="2">Cell membrane</location>
        <topology evidence="2">Peripheral membrane protein</topology>
        <orientation evidence="2">Cytoplasmic side</orientation>
    </subcellularLocation>
    <subcellularLocation>
        <location evidence="1">Nucleus</location>
    </subcellularLocation>
</comment>
<feature type="region of interest" description="Disordered" evidence="12">
    <location>
        <begin position="274"/>
        <end position="340"/>
    </location>
</feature>
<dbReference type="PROSITE" id="PS50088">
    <property type="entry name" value="ANK_REPEAT"/>
    <property type="match status" value="1"/>
</dbReference>
<dbReference type="InterPro" id="IPR036770">
    <property type="entry name" value="Ankyrin_rpt-contain_sf"/>
</dbReference>
<evidence type="ECO:0000313" key="14">
    <source>
        <dbReference type="EMBL" id="CAL0318558.1"/>
    </source>
</evidence>
<evidence type="ECO:0000259" key="13">
    <source>
        <dbReference type="PROSITE" id="PS51141"/>
    </source>
</evidence>
<feature type="region of interest" description="Disordered" evidence="12">
    <location>
        <begin position="153"/>
        <end position="174"/>
    </location>
</feature>
<gene>
    <name evidence="14" type="ORF">LLUT_LOCUS19618</name>
</gene>
<dbReference type="AlphaFoldDB" id="A0AAV1XAD2"/>